<feature type="compositionally biased region" description="Polar residues" evidence="10">
    <location>
        <begin position="1"/>
        <end position="29"/>
    </location>
</feature>
<dbReference type="PANTHER" id="PTHR28189:SF1">
    <property type="entry name" value="GUANINE NUCLEOTIDE-BINDING PROTEIN SUBUNIT GAMMA"/>
    <property type="match status" value="1"/>
</dbReference>
<evidence type="ECO:0000256" key="1">
    <source>
        <dbReference type="ARBA" id="ARBA00004370"/>
    </source>
</evidence>
<evidence type="ECO:0000256" key="6">
    <source>
        <dbReference type="ARBA" id="ARBA00023139"/>
    </source>
</evidence>
<comment type="caution">
    <text evidence="12">The sequence shown here is derived from an EMBL/GenBank/DDBJ whole genome shotgun (WGS) entry which is preliminary data.</text>
</comment>
<name>A0A433Q0V6_9FUNG</name>
<keyword evidence="6" id="KW-0564">Palmitate</keyword>
<dbReference type="PANTHER" id="PTHR28189">
    <property type="entry name" value="GUANINE NUCLEOTIDE-BINDING PROTEIN SUBUNIT GAMMA"/>
    <property type="match status" value="1"/>
</dbReference>
<dbReference type="GO" id="GO:0031681">
    <property type="term" value="F:G-protein beta-subunit binding"/>
    <property type="evidence" value="ECO:0007669"/>
    <property type="project" value="InterPro"/>
</dbReference>
<accession>A0A433Q0V6</accession>
<keyword evidence="8" id="KW-0449">Lipoprotein</keyword>
<evidence type="ECO:0000313" key="13">
    <source>
        <dbReference type="Proteomes" id="UP000274822"/>
    </source>
</evidence>
<dbReference type="Gene3D" id="4.10.260.10">
    <property type="entry name" value="Transducin (heterotrimeric G protein), gamma chain"/>
    <property type="match status" value="1"/>
</dbReference>
<evidence type="ECO:0000256" key="3">
    <source>
        <dbReference type="ARBA" id="ARBA00016111"/>
    </source>
</evidence>
<dbReference type="SMART" id="SM01224">
    <property type="entry name" value="G_gamma"/>
    <property type="match status" value="1"/>
</dbReference>
<evidence type="ECO:0000256" key="4">
    <source>
        <dbReference type="ARBA" id="ARBA00022481"/>
    </source>
</evidence>
<sequence length="109" mass="12217">MAESSRSSNLAITLATKQDPQTLRSSTPLPDTPEEMTRNLQENKLQKQLDLNNRLREILERNAVPASEACQTLLKYVSTTTDYLLPALWGEPEENPYVVKSKPCGCVII</sequence>
<protein>
    <recommendedName>
        <fullName evidence="3">Guanine nucleotide-binding protein subunit gamma</fullName>
    </recommendedName>
</protein>
<feature type="region of interest" description="Disordered" evidence="10">
    <location>
        <begin position="1"/>
        <end position="47"/>
    </location>
</feature>
<dbReference type="InterPro" id="IPR041848">
    <property type="entry name" value="Ste18_fungal"/>
</dbReference>
<evidence type="ECO:0000259" key="11">
    <source>
        <dbReference type="SMART" id="SM01224"/>
    </source>
</evidence>
<dbReference type="Pfam" id="PF00631">
    <property type="entry name" value="G-gamma"/>
    <property type="match status" value="1"/>
</dbReference>
<reference evidence="12 13" key="1">
    <citation type="journal article" date="2018" name="New Phytol.">
        <title>Phylogenomics of Endogonaceae and evolution of mycorrhizas within Mucoromycota.</title>
        <authorList>
            <person name="Chang Y."/>
            <person name="Desiro A."/>
            <person name="Na H."/>
            <person name="Sandor L."/>
            <person name="Lipzen A."/>
            <person name="Clum A."/>
            <person name="Barry K."/>
            <person name="Grigoriev I.V."/>
            <person name="Martin F.M."/>
            <person name="Stajich J.E."/>
            <person name="Smith M.E."/>
            <person name="Bonito G."/>
            <person name="Spatafora J.W."/>
        </authorList>
    </citation>
    <scope>NUCLEOTIDE SEQUENCE [LARGE SCALE GENOMIC DNA]</scope>
    <source>
        <strain evidence="12 13">AD002</strain>
    </source>
</reference>
<dbReference type="GO" id="GO:0005834">
    <property type="term" value="C:heterotrimeric G-protein complex"/>
    <property type="evidence" value="ECO:0007669"/>
    <property type="project" value="TreeGrafter"/>
</dbReference>
<dbReference type="InterPro" id="IPR015898">
    <property type="entry name" value="G-protein_gamma-like_dom"/>
</dbReference>
<evidence type="ECO:0000256" key="8">
    <source>
        <dbReference type="ARBA" id="ARBA00023288"/>
    </source>
</evidence>
<dbReference type="Proteomes" id="UP000274822">
    <property type="component" value="Unassembled WGS sequence"/>
</dbReference>
<comment type="similarity">
    <text evidence="2">Belongs to the G protein gamma family.</text>
</comment>
<dbReference type="GO" id="GO:0007186">
    <property type="term" value="P:G protein-coupled receptor signaling pathway"/>
    <property type="evidence" value="ECO:0007669"/>
    <property type="project" value="InterPro"/>
</dbReference>
<dbReference type="SUPFAM" id="SSF48670">
    <property type="entry name" value="Transducin (heterotrimeric G protein), gamma chain"/>
    <property type="match status" value="1"/>
</dbReference>
<keyword evidence="7" id="KW-0807">Transducer</keyword>
<proteinExistence type="inferred from homology"/>
<evidence type="ECO:0000256" key="10">
    <source>
        <dbReference type="SAM" id="MobiDB-lite"/>
    </source>
</evidence>
<keyword evidence="13" id="KW-1185">Reference proteome</keyword>
<evidence type="ECO:0000256" key="5">
    <source>
        <dbReference type="ARBA" id="ARBA00023136"/>
    </source>
</evidence>
<evidence type="ECO:0000256" key="2">
    <source>
        <dbReference type="ARBA" id="ARBA00007431"/>
    </source>
</evidence>
<dbReference type="EMBL" id="RBNJ01019820">
    <property type="protein sequence ID" value="RUS23396.1"/>
    <property type="molecule type" value="Genomic_DNA"/>
</dbReference>
<evidence type="ECO:0000313" key="12">
    <source>
        <dbReference type="EMBL" id="RUS23396.1"/>
    </source>
</evidence>
<keyword evidence="5" id="KW-0472">Membrane</keyword>
<keyword evidence="9" id="KW-0636">Prenylation</keyword>
<feature type="domain" description="G protein gamma" evidence="11">
    <location>
        <begin position="41"/>
        <end position="109"/>
    </location>
</feature>
<dbReference type="AlphaFoldDB" id="A0A433Q0V6"/>
<organism evidence="12 13">
    <name type="scientific">Jimgerdemannia flammicorona</name>
    <dbReference type="NCBI Taxonomy" id="994334"/>
    <lineage>
        <taxon>Eukaryota</taxon>
        <taxon>Fungi</taxon>
        <taxon>Fungi incertae sedis</taxon>
        <taxon>Mucoromycota</taxon>
        <taxon>Mucoromycotina</taxon>
        <taxon>Endogonomycetes</taxon>
        <taxon>Endogonales</taxon>
        <taxon>Endogonaceae</taxon>
        <taxon>Jimgerdemannia</taxon>
    </lineage>
</organism>
<dbReference type="InterPro" id="IPR036284">
    <property type="entry name" value="GGL_sf"/>
</dbReference>
<evidence type="ECO:0000256" key="7">
    <source>
        <dbReference type="ARBA" id="ARBA00023224"/>
    </source>
</evidence>
<evidence type="ECO:0000256" key="9">
    <source>
        <dbReference type="ARBA" id="ARBA00023289"/>
    </source>
</evidence>
<gene>
    <name evidence="12" type="ORF">BC938DRAFT_475114</name>
</gene>
<keyword evidence="4" id="KW-0488">Methylation</keyword>
<comment type="subcellular location">
    <subcellularLocation>
        <location evidence="1">Membrane</location>
    </subcellularLocation>
</comment>
<dbReference type="GO" id="GO:0000750">
    <property type="term" value="P:pheromone-dependent signal transduction involved in conjugation with cellular fusion"/>
    <property type="evidence" value="ECO:0007669"/>
    <property type="project" value="InterPro"/>
</dbReference>